<sequence>MTPEDTAKLLAAAAMFDYRKADRDDILMWHSVIGDLAYDDAIEAVRRHYAESTERMMPAHIRAGVRAIRNERAEKTPSEARALPSPFEDDADRAERGRRGSAQVHEVLAVIAKRMKDRGQGIPGDALEQLRELAASDGGEQ</sequence>
<comment type="caution">
    <text evidence="2">The sequence shown here is derived from an EMBL/GenBank/DDBJ whole genome shotgun (WGS) entry which is preliminary data.</text>
</comment>
<dbReference type="AlphaFoldDB" id="A0A919JFM5"/>
<evidence type="ECO:0000313" key="2">
    <source>
        <dbReference type="EMBL" id="GIE16326.1"/>
    </source>
</evidence>
<evidence type="ECO:0000256" key="1">
    <source>
        <dbReference type="SAM" id="MobiDB-lite"/>
    </source>
</evidence>
<reference evidence="2" key="1">
    <citation type="submission" date="2021-01" db="EMBL/GenBank/DDBJ databases">
        <title>Whole genome shotgun sequence of Actinoplanes ferrugineus NBRC 15555.</title>
        <authorList>
            <person name="Komaki H."/>
            <person name="Tamura T."/>
        </authorList>
    </citation>
    <scope>NUCLEOTIDE SEQUENCE</scope>
    <source>
        <strain evidence="2">NBRC 15555</strain>
    </source>
</reference>
<gene>
    <name evidence="2" type="ORF">Afe05nite_81660</name>
</gene>
<dbReference type="RefSeq" id="WP_203822666.1">
    <property type="nucleotide sequence ID" value="NZ_BAAABP010000005.1"/>
</dbReference>
<feature type="region of interest" description="Disordered" evidence="1">
    <location>
        <begin position="70"/>
        <end position="101"/>
    </location>
</feature>
<protein>
    <submittedName>
        <fullName evidence="2">Uncharacterized protein</fullName>
    </submittedName>
</protein>
<accession>A0A919JFM5</accession>
<keyword evidence="3" id="KW-1185">Reference proteome</keyword>
<name>A0A919JFM5_9ACTN</name>
<evidence type="ECO:0000313" key="3">
    <source>
        <dbReference type="Proteomes" id="UP000598174"/>
    </source>
</evidence>
<organism evidence="2 3">
    <name type="scientific">Paractinoplanes ferrugineus</name>
    <dbReference type="NCBI Taxonomy" id="113564"/>
    <lineage>
        <taxon>Bacteria</taxon>
        <taxon>Bacillati</taxon>
        <taxon>Actinomycetota</taxon>
        <taxon>Actinomycetes</taxon>
        <taxon>Micromonosporales</taxon>
        <taxon>Micromonosporaceae</taxon>
        <taxon>Paractinoplanes</taxon>
    </lineage>
</organism>
<dbReference type="EMBL" id="BOMM01000081">
    <property type="protein sequence ID" value="GIE16326.1"/>
    <property type="molecule type" value="Genomic_DNA"/>
</dbReference>
<dbReference type="Proteomes" id="UP000598174">
    <property type="component" value="Unassembled WGS sequence"/>
</dbReference>
<proteinExistence type="predicted"/>